<reference evidence="2" key="1">
    <citation type="submission" date="2023-02" db="EMBL/GenBank/DDBJ databases">
        <title>Genome of Flavobacteriaceae gen. nov. sp. strain F89.</title>
        <authorList>
            <person name="Wang Y."/>
        </authorList>
    </citation>
    <scope>NUCLEOTIDE SEQUENCE</scope>
    <source>
        <strain evidence="2">F89</strain>
    </source>
</reference>
<proteinExistence type="inferred from homology"/>
<dbReference type="AlphaFoldDB" id="A0AAE3JP02"/>
<evidence type="ECO:0000313" key="2">
    <source>
        <dbReference type="EMBL" id="MCG2461610.1"/>
    </source>
</evidence>
<dbReference type="Proteomes" id="UP001200642">
    <property type="component" value="Unassembled WGS sequence"/>
</dbReference>
<dbReference type="PANTHER" id="PTHR18964">
    <property type="entry name" value="ROK (REPRESSOR, ORF, KINASE) FAMILY"/>
    <property type="match status" value="1"/>
</dbReference>
<evidence type="ECO:0000313" key="3">
    <source>
        <dbReference type="Proteomes" id="UP001200642"/>
    </source>
</evidence>
<protein>
    <submittedName>
        <fullName evidence="2">ROK family protein</fullName>
    </submittedName>
</protein>
<organism evidence="2 3">
    <name type="scientific">Cerina litoralis</name>
    <dbReference type="NCBI Taxonomy" id="2874477"/>
    <lineage>
        <taxon>Bacteria</taxon>
        <taxon>Pseudomonadati</taxon>
        <taxon>Bacteroidota</taxon>
        <taxon>Flavobacteriia</taxon>
        <taxon>Flavobacteriales</taxon>
        <taxon>Flavobacteriaceae</taxon>
        <taxon>Cerina</taxon>
    </lineage>
</organism>
<dbReference type="SUPFAM" id="SSF53067">
    <property type="entry name" value="Actin-like ATPase domain"/>
    <property type="match status" value="1"/>
</dbReference>
<dbReference type="Gene3D" id="3.30.420.40">
    <property type="match status" value="2"/>
</dbReference>
<dbReference type="InterPro" id="IPR000600">
    <property type="entry name" value="ROK"/>
</dbReference>
<evidence type="ECO:0000256" key="1">
    <source>
        <dbReference type="ARBA" id="ARBA00006479"/>
    </source>
</evidence>
<comment type="caution">
    <text evidence="2">The sequence shown here is derived from an EMBL/GenBank/DDBJ whole genome shotgun (WGS) entry which is preliminary data.</text>
</comment>
<keyword evidence="3" id="KW-1185">Reference proteome</keyword>
<dbReference type="Pfam" id="PF00480">
    <property type="entry name" value="ROK"/>
    <property type="match status" value="1"/>
</dbReference>
<sequence>MEQAKGKYLGIEIGGTKIQLCVTDSDYNLLECLNFLVGDSKQNSIILEGLRSRIATLVSKYPIESVGVGFGGPVNQKTGEIYQSFHVQGWDSINLKAWVEDLTNIPTFVDNDANIAALGEATLGAGAKYNRVFYITLGSGVGGGFVIDGDLYHGADPTECEIGHVRLSKTEGDIVESSCSGWALNKKLEAYIANDPSSILNKLTRTNKTDCSKNLMEAIAAGDTGAKKVLDDTIDDLAFGLSHVIHLVNPEIIVIGGGLSNLGTYLTSTLQAFLPNYLMATMKDKLPLIQTTKLKEMAVPYGAVVHASKSIQRTNHTK</sequence>
<dbReference type="InterPro" id="IPR043129">
    <property type="entry name" value="ATPase_NBD"/>
</dbReference>
<accession>A0AAE3JP02</accession>
<name>A0AAE3JP02_9FLAO</name>
<dbReference type="EMBL" id="JAIRBC010000018">
    <property type="protein sequence ID" value="MCG2461610.1"/>
    <property type="molecule type" value="Genomic_DNA"/>
</dbReference>
<comment type="similarity">
    <text evidence="1">Belongs to the ROK (NagC/XylR) family.</text>
</comment>
<gene>
    <name evidence="2" type="ORF">K8352_12690</name>
</gene>
<dbReference type="RefSeq" id="WP_317902753.1">
    <property type="nucleotide sequence ID" value="NZ_JAIRBC010000018.1"/>
</dbReference>
<dbReference type="PANTHER" id="PTHR18964:SF149">
    <property type="entry name" value="BIFUNCTIONAL UDP-N-ACETYLGLUCOSAMINE 2-EPIMERASE_N-ACETYLMANNOSAMINE KINASE"/>
    <property type="match status" value="1"/>
</dbReference>